<dbReference type="PANTHER" id="PTHR19842">
    <property type="entry name" value="G BETA-LIKE PROTEIN GBL"/>
    <property type="match status" value="1"/>
</dbReference>
<dbReference type="InterPro" id="IPR037588">
    <property type="entry name" value="MLST8"/>
</dbReference>
<dbReference type="GO" id="GO:0032956">
    <property type="term" value="P:regulation of actin cytoskeleton organization"/>
    <property type="evidence" value="ECO:0007669"/>
    <property type="project" value="TreeGrafter"/>
</dbReference>
<dbReference type="RefSeq" id="XP_038747964.1">
    <property type="nucleotide sequence ID" value="XM_038886714.1"/>
</dbReference>
<dbReference type="Gene3D" id="2.130.10.10">
    <property type="entry name" value="YVTN repeat-like/Quinoprotein amine dehydrogenase"/>
    <property type="match status" value="1"/>
</dbReference>
<dbReference type="GeneID" id="62159788"/>
<evidence type="ECO:0008006" key="6">
    <source>
        <dbReference type="Google" id="ProtNLM"/>
    </source>
</evidence>
<sequence length="1076" mass="119974">MMGVKSSAARRRPPQTQVIDLTIDHVEHIDLTLDDSPPSSPRALNPSSEPPRKRQRLGKDVSYQSSARSLAPCLKAQIKPYIDAYLSDIDSDRVNTLELGRKVLLRISSDDAFQLEFNSTKGFISATLENKLAELARRLVSKYASEPEFQRNASTLNPTSTSAISPAFGAQNFTSSTPTPAPASTTPAWLRPSPATTTAGPVSAPASTSRRLSATPKSKSHRPSPAKFPTSPTTDRTRVQPRWKSWKETKPKPGPVTARHKAINSYMQLAKWPYIPTEVREAIVKGSTRLLHPSDATSAAEGPIPFHVDFNPDEIEAVRRKIREMCGKKPRIKRSPNTVKELRKMLRHRPELLTVIGPEIELQGALARRDQVAIRNLLDELVDRHKRPAQVPKVLTVEVTEADKSTELKQRSSPVSSLLLAREFDGNRGFGRMRRQVNFTIEFRKALEDEMEMRAEWVNCAGDIMTIAWTSNNNFICGTTTHSDSHNQQYNKDGNLLFYSSQSKELKAYPDHRIPRPIIQSGENSTEAMRESQSPWLYSSVVASDYDKVNDRAYTASFDKTVKIWKVDADGRNMNALGTWQHDGVVQFVVASKHESGMVATGADVASQAVRVYHIDEYGSVSGSPFHAYSNLRAWNEGDEQTSATQKWAYYPATMQWGLAEGVKHLLLVGYSPRSFSGDDNDIPEDKEKTGEICLWNCLTGERIRVQTASTQNVFEVAWHPTQPAFIVATSPCPPCQPGTHTQVRVFGLKLEDGEEQFVQTQCLDCPATDINELIIKPITHNSSYVTAACTDGKVYVWDTARHIPIHVLKHQAPIDNEDEDIGVKFTAWGTSADRFYTGGSDGKVRIWNVRDLQKPFIRDLVEAPGCVTSGAFSPDFSKLVIGDASGRVMLLSLDEEDSPKFAMPPMPPGVRPRVSRPFGRPLAFKPHNEPPPPPGTDVVDTASGIARANHFLATGQLVQHPDPTVGVLQGSAYSELGLYRNELHFNGDPSEPLLAKVEESQQENQKMFKRSSRVPRIRPASSFVFADLLNRHQQNVSRNLDLVLLDEYTKLDLLMDKVDLEDPIDGKWDFDYEEE</sequence>
<gene>
    <name evidence="4" type="ORF">CkaCkLH20_03995</name>
</gene>
<evidence type="ECO:0000256" key="3">
    <source>
        <dbReference type="SAM" id="MobiDB-lite"/>
    </source>
</evidence>
<feature type="region of interest" description="Disordered" evidence="3">
    <location>
        <begin position="166"/>
        <end position="257"/>
    </location>
</feature>
<comment type="similarity">
    <text evidence="1">Belongs to the WD repeat LST8 family.</text>
</comment>
<reference evidence="4" key="1">
    <citation type="submission" date="2020-03" db="EMBL/GenBank/DDBJ databases">
        <authorList>
            <person name="He L."/>
        </authorList>
    </citation>
    <scope>NUCLEOTIDE SEQUENCE</scope>
    <source>
        <strain evidence="4">CkLH20</strain>
    </source>
</reference>
<dbReference type="InterPro" id="IPR015943">
    <property type="entry name" value="WD40/YVTN_repeat-like_dom_sf"/>
</dbReference>
<dbReference type="InterPro" id="IPR001680">
    <property type="entry name" value="WD40_rpt"/>
</dbReference>
<evidence type="ECO:0000313" key="4">
    <source>
        <dbReference type="EMBL" id="KAF9878503.1"/>
    </source>
</evidence>
<dbReference type="OrthoDB" id="10248252at2759"/>
<keyword evidence="2" id="KW-0853">WD repeat</keyword>
<feature type="region of interest" description="Disordered" evidence="3">
    <location>
        <begin position="31"/>
        <end position="61"/>
    </location>
</feature>
<comment type="caution">
    <text evidence="4">The sequence shown here is derived from an EMBL/GenBank/DDBJ whole genome shotgun (WGS) entry which is preliminary data.</text>
</comment>
<name>A0A9P6LM62_9PEZI</name>
<protein>
    <recommendedName>
        <fullName evidence="6">Rik1-associated factor 1</fullName>
    </recommendedName>
</protein>
<feature type="repeat" description="WD" evidence="2">
    <location>
        <begin position="828"/>
        <end position="851"/>
    </location>
</feature>
<dbReference type="SUPFAM" id="SSF50978">
    <property type="entry name" value="WD40 repeat-like"/>
    <property type="match status" value="1"/>
</dbReference>
<dbReference type="GO" id="GO:0031932">
    <property type="term" value="C:TORC2 complex"/>
    <property type="evidence" value="ECO:0007669"/>
    <property type="project" value="InterPro"/>
</dbReference>
<accession>A0A9P6LM62</accession>
<feature type="compositionally biased region" description="Polar residues" evidence="3">
    <location>
        <begin position="194"/>
        <end position="217"/>
    </location>
</feature>
<dbReference type="InterPro" id="IPR036322">
    <property type="entry name" value="WD40_repeat_dom_sf"/>
</dbReference>
<feature type="compositionally biased region" description="Low complexity" evidence="3">
    <location>
        <begin position="174"/>
        <end position="188"/>
    </location>
</feature>
<dbReference type="Proteomes" id="UP000781932">
    <property type="component" value="Unassembled WGS sequence"/>
</dbReference>
<keyword evidence="5" id="KW-1185">Reference proteome</keyword>
<dbReference type="SMART" id="SM00320">
    <property type="entry name" value="WD40"/>
    <property type="match status" value="5"/>
</dbReference>
<dbReference type="GO" id="GO:0031929">
    <property type="term" value="P:TOR signaling"/>
    <property type="evidence" value="ECO:0007669"/>
    <property type="project" value="InterPro"/>
</dbReference>
<evidence type="ECO:0000256" key="1">
    <source>
        <dbReference type="ARBA" id="ARBA00009890"/>
    </source>
</evidence>
<dbReference type="PANTHER" id="PTHR19842:SF2">
    <property type="entry name" value="WD REPEAT PROTEIN (AFU_ORTHOLOGUE AFUA_5G04300)"/>
    <property type="match status" value="1"/>
</dbReference>
<dbReference type="EMBL" id="JAATWM020000010">
    <property type="protein sequence ID" value="KAF9878503.1"/>
    <property type="molecule type" value="Genomic_DNA"/>
</dbReference>
<evidence type="ECO:0000256" key="2">
    <source>
        <dbReference type="PROSITE-ProRule" id="PRU00221"/>
    </source>
</evidence>
<dbReference type="AlphaFoldDB" id="A0A9P6LM62"/>
<organism evidence="4 5">
    <name type="scientific">Colletotrichum karsti</name>
    <dbReference type="NCBI Taxonomy" id="1095194"/>
    <lineage>
        <taxon>Eukaryota</taxon>
        <taxon>Fungi</taxon>
        <taxon>Dikarya</taxon>
        <taxon>Ascomycota</taxon>
        <taxon>Pezizomycotina</taxon>
        <taxon>Sordariomycetes</taxon>
        <taxon>Hypocreomycetidae</taxon>
        <taxon>Glomerellales</taxon>
        <taxon>Glomerellaceae</taxon>
        <taxon>Colletotrichum</taxon>
        <taxon>Colletotrichum boninense species complex</taxon>
    </lineage>
</organism>
<proteinExistence type="inferred from homology"/>
<dbReference type="PROSITE" id="PS50082">
    <property type="entry name" value="WD_REPEATS_2"/>
    <property type="match status" value="1"/>
</dbReference>
<reference evidence="4" key="2">
    <citation type="submission" date="2020-11" db="EMBL/GenBank/DDBJ databases">
        <title>Whole genome sequencing of Colletotrichum sp.</title>
        <authorList>
            <person name="Li H."/>
        </authorList>
    </citation>
    <scope>NUCLEOTIDE SEQUENCE</scope>
    <source>
        <strain evidence="4">CkLH20</strain>
    </source>
</reference>
<evidence type="ECO:0000313" key="5">
    <source>
        <dbReference type="Proteomes" id="UP000781932"/>
    </source>
</evidence>
<dbReference type="GO" id="GO:0031931">
    <property type="term" value="C:TORC1 complex"/>
    <property type="evidence" value="ECO:0007669"/>
    <property type="project" value="InterPro"/>
</dbReference>